<dbReference type="eggNOG" id="COG0300">
    <property type="taxonomic scope" value="Bacteria"/>
</dbReference>
<dbReference type="InterPro" id="IPR002347">
    <property type="entry name" value="SDR_fam"/>
</dbReference>
<dbReference type="Gene3D" id="3.40.50.720">
    <property type="entry name" value="NAD(P)-binding Rossmann-like Domain"/>
    <property type="match status" value="1"/>
</dbReference>
<name>S5MKB6_9MOLU</name>
<keyword evidence="2" id="KW-0560">Oxidoreductase</keyword>
<protein>
    <submittedName>
        <fullName evidence="4">Short-chain dehydrogenase/reductase SDR</fullName>
    </submittedName>
</protein>
<dbReference type="PRINTS" id="PR00081">
    <property type="entry name" value="GDHRDH"/>
</dbReference>
<sequence>MKKNKNKEAFAIVTGASKGLGYSYCEELLKLGYNVIGVARDTESLKNLQEKYVDLKVESWNIDLSNPEGATNLYEKAKNFDIEILINNAGYGVWGYFDQTDLEQEMNMIDLNIKTLHILTKLFVEYFKEKDKGRVLNIGSMASFTPAPVFSSYYASKAYVWSLGVAINTELKKTKSKVRVITLCPGPLKTDFWNRSSNQNEAKYKSNVKVMKTNVYARKSLYSGLNTKRKNYIVTGKINKFIKWITKWAPESTVLNSVYNYQRKRK</sequence>
<evidence type="ECO:0000313" key="5">
    <source>
        <dbReference type="Proteomes" id="UP000014983"/>
    </source>
</evidence>
<dbReference type="PIRSF" id="PIRSF000126">
    <property type="entry name" value="11-beta-HSD1"/>
    <property type="match status" value="1"/>
</dbReference>
<dbReference type="PANTHER" id="PTHR42901:SF1">
    <property type="entry name" value="ALCOHOL DEHYDROGENASE"/>
    <property type="match status" value="1"/>
</dbReference>
<comment type="similarity">
    <text evidence="1 3">Belongs to the short-chain dehydrogenases/reductases (SDR) family.</text>
</comment>
<proteinExistence type="inferred from homology"/>
<dbReference type="InterPro" id="IPR036291">
    <property type="entry name" value="NAD(P)-bd_dom_sf"/>
</dbReference>
<dbReference type="SUPFAM" id="SSF51735">
    <property type="entry name" value="NAD(P)-binding Rossmann-fold domains"/>
    <property type="match status" value="1"/>
</dbReference>
<dbReference type="OrthoDB" id="9808814at2"/>
<organism evidence="4 5">
    <name type="scientific">Spiroplasma diminutum CUAS-1</name>
    <dbReference type="NCBI Taxonomy" id="1276221"/>
    <lineage>
        <taxon>Bacteria</taxon>
        <taxon>Bacillati</taxon>
        <taxon>Mycoplasmatota</taxon>
        <taxon>Mollicutes</taxon>
        <taxon>Entomoplasmatales</taxon>
        <taxon>Spiroplasmataceae</taxon>
        <taxon>Spiroplasma</taxon>
    </lineage>
</organism>
<dbReference type="RefSeq" id="WP_020836651.1">
    <property type="nucleotide sequence ID" value="NC_021833.1"/>
</dbReference>
<dbReference type="GO" id="GO:0016491">
    <property type="term" value="F:oxidoreductase activity"/>
    <property type="evidence" value="ECO:0007669"/>
    <property type="project" value="UniProtKB-KW"/>
</dbReference>
<evidence type="ECO:0000256" key="3">
    <source>
        <dbReference type="RuleBase" id="RU000363"/>
    </source>
</evidence>
<dbReference type="PATRIC" id="fig|1276221.3.peg.718"/>
<gene>
    <name evidence="4" type="ORF">SDIMI_v3c07160</name>
</gene>
<evidence type="ECO:0000256" key="2">
    <source>
        <dbReference type="ARBA" id="ARBA00023002"/>
    </source>
</evidence>
<dbReference type="Pfam" id="PF00106">
    <property type="entry name" value="adh_short"/>
    <property type="match status" value="1"/>
</dbReference>
<dbReference type="CDD" id="cd05233">
    <property type="entry name" value="SDR_c"/>
    <property type="match status" value="1"/>
</dbReference>
<dbReference type="EMBL" id="CP005076">
    <property type="protein sequence ID" value="AGR42420.1"/>
    <property type="molecule type" value="Genomic_DNA"/>
</dbReference>
<dbReference type="HOGENOM" id="CLU_010194_2_1_14"/>
<keyword evidence="5" id="KW-1185">Reference proteome</keyword>
<dbReference type="KEGG" id="sdi:SDIMI_v3c07160"/>
<dbReference type="PANTHER" id="PTHR42901">
    <property type="entry name" value="ALCOHOL DEHYDROGENASE"/>
    <property type="match status" value="1"/>
</dbReference>
<dbReference type="PRINTS" id="PR00080">
    <property type="entry name" value="SDRFAMILY"/>
</dbReference>
<dbReference type="InParanoid" id="S5MKB6"/>
<evidence type="ECO:0000256" key="1">
    <source>
        <dbReference type="ARBA" id="ARBA00006484"/>
    </source>
</evidence>
<reference evidence="4 5" key="1">
    <citation type="journal article" date="2013" name="Genome Biol. Evol.">
        <title>Comparison of metabolic capacities and inference of gene content evolution in mosquito-associated Spiroplasma diminutum and S. taiwanense.</title>
        <authorList>
            <person name="Lo W.S."/>
            <person name="Ku C."/>
            <person name="Chen L.L."/>
            <person name="Chang T.H."/>
            <person name="Kuo C.H."/>
        </authorList>
    </citation>
    <scope>NUCLEOTIDE SEQUENCE [LARGE SCALE GENOMIC DNA]</scope>
    <source>
        <strain evidence="4">CUAS-1</strain>
    </source>
</reference>
<evidence type="ECO:0000313" key="4">
    <source>
        <dbReference type="EMBL" id="AGR42420.1"/>
    </source>
</evidence>
<dbReference type="Proteomes" id="UP000014983">
    <property type="component" value="Chromosome"/>
</dbReference>
<dbReference type="STRING" id="1276221.SDIMI_v3c07160"/>
<accession>S5MKB6</accession>
<dbReference type="AlphaFoldDB" id="S5MKB6"/>